<feature type="compositionally biased region" description="Basic and acidic residues" evidence="1">
    <location>
        <begin position="37"/>
        <end position="51"/>
    </location>
</feature>
<gene>
    <name evidence="2" type="ORF">FN846DRAFT_309095</name>
</gene>
<name>A0A5J5F6J3_9PEZI</name>
<sequence length="252" mass="28016">MNGIAGCTACGLQVAPGVVRDTAYVSNNNVLWSGQPSHHENKQHSTRDTRSRSSSQPVPAAADAVVVVVGVGEGGGLGDLALFLKSVWPRLEAEHDELLWMTEDSRVHSTERQWTYWYYQSAYRLARKRYAGRGWLLAALNTEKTQKRIADGLRVSAGLLLYTSEAGVRAAAFLSRETLLQLLHGECRRRGGNPRQSMEACIAYIHSIHRDRSKQACTRVRIDRQAQDTGHLFSSAPPPPFLYSARLRSTWA</sequence>
<protein>
    <submittedName>
        <fullName evidence="2">Uncharacterized protein</fullName>
    </submittedName>
</protein>
<feature type="region of interest" description="Disordered" evidence="1">
    <location>
        <begin position="30"/>
        <end position="58"/>
    </location>
</feature>
<accession>A0A5J5F6J3</accession>
<evidence type="ECO:0000313" key="2">
    <source>
        <dbReference type="EMBL" id="KAA8912456.1"/>
    </source>
</evidence>
<proteinExistence type="predicted"/>
<evidence type="ECO:0000256" key="1">
    <source>
        <dbReference type="SAM" id="MobiDB-lite"/>
    </source>
</evidence>
<evidence type="ECO:0000313" key="3">
    <source>
        <dbReference type="Proteomes" id="UP000326924"/>
    </source>
</evidence>
<reference evidence="2 3" key="1">
    <citation type="submission" date="2019-09" db="EMBL/GenBank/DDBJ databases">
        <title>Draft genome of the ectomycorrhizal ascomycete Sphaerosporella brunnea.</title>
        <authorList>
            <consortium name="DOE Joint Genome Institute"/>
            <person name="Benucci G.M."/>
            <person name="Marozzi G."/>
            <person name="Antonielli L."/>
            <person name="Sanchez S."/>
            <person name="Marco P."/>
            <person name="Wang X."/>
            <person name="Falini L.B."/>
            <person name="Barry K."/>
            <person name="Haridas S."/>
            <person name="Lipzen A."/>
            <person name="Labutti K."/>
            <person name="Grigoriev I.V."/>
            <person name="Murat C."/>
            <person name="Martin F."/>
            <person name="Albertini E."/>
            <person name="Donnini D."/>
            <person name="Bonito G."/>
        </authorList>
    </citation>
    <scope>NUCLEOTIDE SEQUENCE [LARGE SCALE GENOMIC DNA]</scope>
    <source>
        <strain evidence="2 3">Sb_GMNB300</strain>
    </source>
</reference>
<dbReference type="InParanoid" id="A0A5J5F6J3"/>
<dbReference type="AlphaFoldDB" id="A0A5J5F6J3"/>
<dbReference type="Proteomes" id="UP000326924">
    <property type="component" value="Unassembled WGS sequence"/>
</dbReference>
<dbReference type="EMBL" id="VXIS01000024">
    <property type="protein sequence ID" value="KAA8912456.1"/>
    <property type="molecule type" value="Genomic_DNA"/>
</dbReference>
<comment type="caution">
    <text evidence="2">The sequence shown here is derived from an EMBL/GenBank/DDBJ whole genome shotgun (WGS) entry which is preliminary data.</text>
</comment>
<keyword evidence="3" id="KW-1185">Reference proteome</keyword>
<organism evidence="2 3">
    <name type="scientific">Sphaerosporella brunnea</name>
    <dbReference type="NCBI Taxonomy" id="1250544"/>
    <lineage>
        <taxon>Eukaryota</taxon>
        <taxon>Fungi</taxon>
        <taxon>Dikarya</taxon>
        <taxon>Ascomycota</taxon>
        <taxon>Pezizomycotina</taxon>
        <taxon>Pezizomycetes</taxon>
        <taxon>Pezizales</taxon>
        <taxon>Pyronemataceae</taxon>
        <taxon>Sphaerosporella</taxon>
    </lineage>
</organism>